<dbReference type="Pfam" id="PF18911">
    <property type="entry name" value="PKD_4"/>
    <property type="match status" value="3"/>
</dbReference>
<keyword evidence="4" id="KW-1185">Reference proteome</keyword>
<dbReference type="RefSeq" id="WP_084287396.1">
    <property type="nucleotide sequence ID" value="NZ_FWYB01000001.1"/>
</dbReference>
<dbReference type="InterPro" id="IPR035234">
    <property type="entry name" value="IgGFc-bd_N"/>
</dbReference>
<sequence length="1195" mass="130212">MYRWVFIIWAFLFFPFVNAEAQNTSNKGKEFWIAYTGHIDGATSKMYLYITSDVNTTADVRIGGLPVSGSPFLITANQVQGVSIDPAAYIGSSDVKEIGKAIQVIAEKPVVVYSHIFKAARSAATLVLPTKVLGREYYTTNYIQNKQGGNNPGPAYSQFTIVAVEDNTLVEITPKANERNGRHNAGQTFQVPLNKGEIYQYQSDTDLSASHIISIASASGLCKPIAVFSGSSWVGFCNDLTPSGNGGDNLYQQLYPITAWGKEFITAPFIHKPYDIFRIYFSKDNTSLTINGVATNPATFNKGTFYEFTAAQANSIVASEPISVVQYQISQTCDPDNVGIPNNTPVPHPGDPEMTVLNPVEQTLNKITVYSALRSQTVPPTNITQHYINIIIKDEFKASFTVNGLAPEGTFVPIGSSGYSYLQEDVTARSTISATHTLMADGGFSAIAYGYGNVESYGYLAGADAKNLYQNLQIFNATTRVERTDVCAGETAAFTLVLPYQPTSITWTIDGIVEAPILNPTFNSSEVINGTTVYKYNYRQDIPFVQPSAHEVKVTMVNPTPSGCDPNEEIIVDFEVFDLPTAKFSSSNGQTCAGVPITLTDESIPNGKNIARWFWDFGDGKPLVERRNAAPFEYIYTSSGDYNITMWVESESGCASIPTTPIAIHVNKLPQANFRFTTPSCETRNITFTDQSVANEGVITKWYWKFGDVNATVANPNESTAQYPVHVFSQPGTYTISLIVETDKGCSSIAVEQQLVINRLPVVDFDTPDACVSDVAVMFNNKSTNADGTTAGLTYLWNFGDSPGPLNTSTNANGTHKYNAFGDYTVTLTITSAEGCSVTLAKPFRVNGATPSAAFQVLNENNLCSNRDLVVNDESAVLGFGNLTKLEWYIDGEKVSEKRNPLSNDTYALNYPAFTSPLTKIVELKLIAYSGDVQGPCYNIATKTITLHAAPVVKFDALAPVCVNVGKIQIIAEETGNIPGQGVFTGQGVSPAGLFDPARVGVGTWDITYTFTGDNQCADQRTQSIVVKPIPKVNIASDLYAFIDGTIQVNASVTESDLRFKWSPSKGLNRDDILNPVITADDDRVYTLTVTSSLNCDETVRVNLHVLRTVVPPNAFSPNGDGVNDVWILNHLESYPNATVDIFNRYGEKVFLSQGYSIPFDGNYKGKPLPVGTYYYMINPKNGRKSVTGSLTLVR</sequence>
<proteinExistence type="predicted"/>
<dbReference type="NCBIfam" id="TIGR04131">
    <property type="entry name" value="Bac_Flav_CTERM"/>
    <property type="match status" value="1"/>
</dbReference>
<dbReference type="PANTHER" id="PTHR46534">
    <property type="entry name" value="IGGFC_BINDING DOMAIN-CONTAINING PROTEIN"/>
    <property type="match status" value="1"/>
</dbReference>
<feature type="domain" description="PKD" evidence="2">
    <location>
        <begin position="580"/>
        <end position="666"/>
    </location>
</feature>
<feature type="domain" description="PKD" evidence="2">
    <location>
        <begin position="760"/>
        <end position="846"/>
    </location>
</feature>
<feature type="domain" description="PKD" evidence="2">
    <location>
        <begin position="669"/>
        <end position="745"/>
    </location>
</feature>
<dbReference type="Proteomes" id="UP000192678">
    <property type="component" value="Unassembled WGS sequence"/>
</dbReference>
<dbReference type="InterPro" id="IPR013783">
    <property type="entry name" value="Ig-like_fold"/>
</dbReference>
<evidence type="ECO:0000313" key="4">
    <source>
        <dbReference type="Proteomes" id="UP000192678"/>
    </source>
</evidence>
<feature type="chain" id="PRO_5010706974" evidence="1">
    <location>
        <begin position="22"/>
        <end position="1195"/>
    </location>
</feature>
<dbReference type="InterPro" id="IPR000601">
    <property type="entry name" value="PKD_dom"/>
</dbReference>
<dbReference type="SMART" id="SM00089">
    <property type="entry name" value="PKD"/>
    <property type="match status" value="3"/>
</dbReference>
<accession>A0A1W2AQW6</accession>
<evidence type="ECO:0000313" key="3">
    <source>
        <dbReference type="EMBL" id="SMC63139.1"/>
    </source>
</evidence>
<protein>
    <submittedName>
        <fullName evidence="3">Gliding motility-associated C-terminal domain-containing protein</fullName>
    </submittedName>
</protein>
<evidence type="ECO:0000259" key="2">
    <source>
        <dbReference type="PROSITE" id="PS50093"/>
    </source>
</evidence>
<dbReference type="Gene3D" id="2.60.40.10">
    <property type="entry name" value="Immunoglobulins"/>
    <property type="match status" value="3"/>
</dbReference>
<dbReference type="InterPro" id="IPR026341">
    <property type="entry name" value="T9SS_type_B"/>
</dbReference>
<dbReference type="CDD" id="cd00146">
    <property type="entry name" value="PKD"/>
    <property type="match status" value="3"/>
</dbReference>
<name>A0A1W2AQW6_9SPHI</name>
<keyword evidence="1" id="KW-0732">Signal</keyword>
<dbReference type="InterPro" id="IPR035986">
    <property type="entry name" value="PKD_dom_sf"/>
</dbReference>
<dbReference type="OrthoDB" id="7794186at2"/>
<dbReference type="PANTHER" id="PTHR46534:SF1">
    <property type="entry name" value="IGGFC-BINDING PROTEIN N-TERMINAL DOMAIN-CONTAINING PROTEIN"/>
    <property type="match status" value="1"/>
</dbReference>
<dbReference type="PROSITE" id="PS50093">
    <property type="entry name" value="PKD"/>
    <property type="match status" value="3"/>
</dbReference>
<reference evidence="3 4" key="1">
    <citation type="submission" date="2017-04" db="EMBL/GenBank/DDBJ databases">
        <authorList>
            <person name="Afonso C.L."/>
            <person name="Miller P.J."/>
            <person name="Scott M.A."/>
            <person name="Spackman E."/>
            <person name="Goraichik I."/>
            <person name="Dimitrov K.M."/>
            <person name="Suarez D.L."/>
            <person name="Swayne D.E."/>
        </authorList>
    </citation>
    <scope>NUCLEOTIDE SEQUENCE [LARGE SCALE GENOMIC DNA]</scope>
    <source>
        <strain evidence="3 4">DSM 19625</strain>
    </source>
</reference>
<evidence type="ECO:0000256" key="1">
    <source>
        <dbReference type="SAM" id="SignalP"/>
    </source>
</evidence>
<dbReference type="AlphaFoldDB" id="A0A1W2AQW6"/>
<dbReference type="SUPFAM" id="SSF49299">
    <property type="entry name" value="PKD domain"/>
    <property type="match status" value="3"/>
</dbReference>
<feature type="signal peptide" evidence="1">
    <location>
        <begin position="1"/>
        <end position="21"/>
    </location>
</feature>
<gene>
    <name evidence="3" type="ORF">SAMN04488101_101863</name>
</gene>
<dbReference type="Pfam" id="PF17517">
    <property type="entry name" value="IgGFc_binding"/>
    <property type="match status" value="1"/>
</dbReference>
<dbReference type="EMBL" id="FWYB01000001">
    <property type="protein sequence ID" value="SMC63139.1"/>
    <property type="molecule type" value="Genomic_DNA"/>
</dbReference>
<dbReference type="InterPro" id="IPR022409">
    <property type="entry name" value="PKD/Chitinase_dom"/>
</dbReference>
<dbReference type="STRING" id="475255.SAMN04488101_101863"/>
<dbReference type="Pfam" id="PF13585">
    <property type="entry name" value="CHU_C"/>
    <property type="match status" value="1"/>
</dbReference>
<organism evidence="3 4">
    <name type="scientific">Pedobacter nyackensis</name>
    <dbReference type="NCBI Taxonomy" id="475255"/>
    <lineage>
        <taxon>Bacteria</taxon>
        <taxon>Pseudomonadati</taxon>
        <taxon>Bacteroidota</taxon>
        <taxon>Sphingobacteriia</taxon>
        <taxon>Sphingobacteriales</taxon>
        <taxon>Sphingobacteriaceae</taxon>
        <taxon>Pedobacter</taxon>
    </lineage>
</organism>